<dbReference type="Pfam" id="PF00239">
    <property type="entry name" value="Resolvase"/>
    <property type="match status" value="1"/>
</dbReference>
<keyword evidence="1" id="KW-0229">DNA integration</keyword>
<evidence type="ECO:0000259" key="8">
    <source>
        <dbReference type="PROSITE" id="PS51737"/>
    </source>
</evidence>
<evidence type="ECO:0000256" key="6">
    <source>
        <dbReference type="SAM" id="MobiDB-lite"/>
    </source>
</evidence>
<comment type="caution">
    <text evidence="9">The sequence shown here is derived from an EMBL/GenBank/DDBJ whole genome shotgun (WGS) entry which is preliminary data.</text>
</comment>
<dbReference type="InterPro" id="IPR050639">
    <property type="entry name" value="SSR_resolvase"/>
</dbReference>
<name>A0ABV1JP58_9PSEU</name>
<dbReference type="PANTHER" id="PTHR30461:SF2">
    <property type="entry name" value="SERINE RECOMBINASE PINE-RELATED"/>
    <property type="match status" value="1"/>
</dbReference>
<dbReference type="InterPro" id="IPR006119">
    <property type="entry name" value="Resolv_N"/>
</dbReference>
<dbReference type="InterPro" id="IPR038109">
    <property type="entry name" value="DNA_bind_recomb_sf"/>
</dbReference>
<sequence length="571" mass="62218">MNTANLRAGLYARVSTRNQVGEDRTSIPDQLRRNHEVCAREGWQVAGEYVDPGISGEQLEARPEMMRLLADCEAGRLDVVVAIDLDRVARDELVFAQIFHRLDRAEIAVHADATLYDPENHSQLLTRGIKAVVSSHDKRALVAKMAKGQRARALAGGWPGGTPPYGYRLVWPESDGRKPLAQVALDEAEAEMLLCAVDAIVEEGLTTGQACERLNSLGYRTRGGTHGRGGRDGDGGRWTHQNLRRVLSAQALLGRVFWGKPTGRGDHRTRVRRDGTPKFGETVMVQLEPLVAEERFEALQAALARRAYGDKAPAKIYPLTGAVSACGRGRLGGVYRRDRDLRQYRCNRAKWQSDGSERCDCPRLDATALEDRVWTEVCALLADPARLLAMADEYLGVRVDAAAGETDRLGRLDRQIAELQQARVRATTDALKAGLDPELLRAAVEGIEGELAQLTADRERLEAVRADAHAAEERATAIGRLAERAADRLPGMSPTEQREVLGLLGVRVTVLDDSLSPALRIEGELPGGADLFPTTAGDLDGQGAQADGDADHSSCGDLDDEGPRCATCWPR</sequence>
<dbReference type="PANTHER" id="PTHR30461">
    <property type="entry name" value="DNA-INVERTASE FROM LAMBDOID PROPHAGE"/>
    <property type="match status" value="1"/>
</dbReference>
<evidence type="ECO:0000256" key="3">
    <source>
        <dbReference type="ARBA" id="ARBA00023172"/>
    </source>
</evidence>
<dbReference type="CDD" id="cd00338">
    <property type="entry name" value="Ser_Recombinase"/>
    <property type="match status" value="1"/>
</dbReference>
<dbReference type="PROSITE" id="PS51736">
    <property type="entry name" value="RECOMBINASES_3"/>
    <property type="match status" value="1"/>
</dbReference>
<dbReference type="InterPro" id="IPR006118">
    <property type="entry name" value="Recombinase_CS"/>
</dbReference>
<dbReference type="SUPFAM" id="SSF53041">
    <property type="entry name" value="Resolvase-like"/>
    <property type="match status" value="1"/>
</dbReference>
<keyword evidence="5" id="KW-0175">Coiled coil</keyword>
<evidence type="ECO:0000313" key="10">
    <source>
        <dbReference type="Proteomes" id="UP001464923"/>
    </source>
</evidence>
<evidence type="ECO:0000256" key="5">
    <source>
        <dbReference type="SAM" id="Coils"/>
    </source>
</evidence>
<feature type="domain" description="Resolvase/invertase-type recombinase catalytic" evidence="7">
    <location>
        <begin position="7"/>
        <end position="156"/>
    </location>
</feature>
<feature type="region of interest" description="Disordered" evidence="6">
    <location>
        <begin position="525"/>
        <end position="562"/>
    </location>
</feature>
<keyword evidence="2" id="KW-0238">DNA-binding</keyword>
<dbReference type="PROSITE" id="PS51737">
    <property type="entry name" value="RECOMBINASE_DNA_BIND"/>
    <property type="match status" value="1"/>
</dbReference>
<evidence type="ECO:0000256" key="4">
    <source>
        <dbReference type="PROSITE-ProRule" id="PRU10137"/>
    </source>
</evidence>
<dbReference type="InterPro" id="IPR011109">
    <property type="entry name" value="DNA_bind_recombinase_dom"/>
</dbReference>
<evidence type="ECO:0000313" key="9">
    <source>
        <dbReference type="EMBL" id="MEQ3537723.1"/>
    </source>
</evidence>
<dbReference type="Proteomes" id="UP001464923">
    <property type="component" value="Unassembled WGS sequence"/>
</dbReference>
<proteinExistence type="predicted"/>
<keyword evidence="3" id="KW-0233">DNA recombination</keyword>
<feature type="domain" description="Recombinase" evidence="8">
    <location>
        <begin position="164"/>
        <end position="309"/>
    </location>
</feature>
<reference evidence="9 10" key="1">
    <citation type="submission" date="2024-03" db="EMBL/GenBank/DDBJ databases">
        <title>Draft genome sequence of Pseudonocardia tropica JCM 19149.</title>
        <authorList>
            <person name="Butdee W."/>
            <person name="Duangmal K."/>
        </authorList>
    </citation>
    <scope>NUCLEOTIDE SEQUENCE [LARGE SCALE GENOMIC DNA]</scope>
    <source>
        <strain evidence="9 10">JCM 19149</strain>
    </source>
</reference>
<accession>A0ABV1JP58</accession>
<dbReference type="Pfam" id="PF07508">
    <property type="entry name" value="Recombinase"/>
    <property type="match status" value="1"/>
</dbReference>
<dbReference type="SMART" id="SM00857">
    <property type="entry name" value="Resolvase"/>
    <property type="match status" value="1"/>
</dbReference>
<dbReference type="RefSeq" id="WP_345641232.1">
    <property type="nucleotide sequence ID" value="NZ_BAABLY010000005.1"/>
</dbReference>
<gene>
    <name evidence="9" type="ORF">WHI96_02745</name>
</gene>
<organism evidence="9 10">
    <name type="scientific">Pseudonocardia tropica</name>
    <dbReference type="NCBI Taxonomy" id="681289"/>
    <lineage>
        <taxon>Bacteria</taxon>
        <taxon>Bacillati</taxon>
        <taxon>Actinomycetota</taxon>
        <taxon>Actinomycetes</taxon>
        <taxon>Pseudonocardiales</taxon>
        <taxon>Pseudonocardiaceae</taxon>
        <taxon>Pseudonocardia</taxon>
    </lineage>
</organism>
<keyword evidence="10" id="KW-1185">Reference proteome</keyword>
<protein>
    <submittedName>
        <fullName evidence="9">Recombinase family protein</fullName>
    </submittedName>
</protein>
<evidence type="ECO:0000256" key="2">
    <source>
        <dbReference type="ARBA" id="ARBA00023125"/>
    </source>
</evidence>
<dbReference type="EMBL" id="JBEDNP010000001">
    <property type="protein sequence ID" value="MEQ3537723.1"/>
    <property type="molecule type" value="Genomic_DNA"/>
</dbReference>
<feature type="coiled-coil region" evidence="5">
    <location>
        <begin position="402"/>
        <end position="474"/>
    </location>
</feature>
<evidence type="ECO:0000256" key="1">
    <source>
        <dbReference type="ARBA" id="ARBA00022908"/>
    </source>
</evidence>
<dbReference type="InterPro" id="IPR036162">
    <property type="entry name" value="Resolvase-like_N_sf"/>
</dbReference>
<dbReference type="Gene3D" id="3.40.50.1390">
    <property type="entry name" value="Resolvase, N-terminal catalytic domain"/>
    <property type="match status" value="1"/>
</dbReference>
<evidence type="ECO:0000259" key="7">
    <source>
        <dbReference type="PROSITE" id="PS51736"/>
    </source>
</evidence>
<dbReference type="PROSITE" id="PS00397">
    <property type="entry name" value="RECOMBINASES_1"/>
    <property type="match status" value="1"/>
</dbReference>
<feature type="active site" description="O-(5'-phospho-DNA)-serine intermediate" evidence="4">
    <location>
        <position position="15"/>
    </location>
</feature>
<feature type="compositionally biased region" description="Low complexity" evidence="6">
    <location>
        <begin position="536"/>
        <end position="547"/>
    </location>
</feature>
<dbReference type="Gene3D" id="3.90.1750.20">
    <property type="entry name" value="Putative Large Serine Recombinase, Chain B, Domain 2"/>
    <property type="match status" value="1"/>
</dbReference>